<keyword evidence="3" id="KW-0479">Metal-binding</keyword>
<feature type="binding site" evidence="3">
    <location>
        <position position="87"/>
    </location>
    <ligand>
        <name>Cu cation</name>
        <dbReference type="ChEBI" id="CHEBI:23378"/>
    </ligand>
</feature>
<protein>
    <submittedName>
        <fullName evidence="7">SCO family protein</fullName>
    </submittedName>
</protein>
<dbReference type="OrthoDB" id="9790194at2"/>
<evidence type="ECO:0000259" key="6">
    <source>
        <dbReference type="PROSITE" id="PS51352"/>
    </source>
</evidence>
<dbReference type="Proteomes" id="UP000304912">
    <property type="component" value="Chromosome"/>
</dbReference>
<dbReference type="AlphaFoldDB" id="A0A5B7YGS0"/>
<dbReference type="InterPro" id="IPR036249">
    <property type="entry name" value="Thioredoxin-like_sf"/>
</dbReference>
<feature type="binding site" evidence="3">
    <location>
        <position position="174"/>
    </location>
    <ligand>
        <name>Cu cation</name>
        <dbReference type="ChEBI" id="CHEBI:23378"/>
    </ligand>
</feature>
<feature type="disulfide bond" description="Redox-active" evidence="4">
    <location>
        <begin position="83"/>
        <end position="87"/>
    </location>
</feature>
<accession>A0A5B7YGS0</accession>
<dbReference type="KEGG" id="salk:FBQ74_16805"/>
<evidence type="ECO:0000256" key="1">
    <source>
        <dbReference type="ARBA" id="ARBA00010996"/>
    </source>
</evidence>
<keyword evidence="2 3" id="KW-0186">Copper</keyword>
<gene>
    <name evidence="7" type="ORF">FBQ74_16805</name>
</gene>
<evidence type="ECO:0000256" key="5">
    <source>
        <dbReference type="SAM" id="SignalP"/>
    </source>
</evidence>
<dbReference type="Gene3D" id="3.40.30.10">
    <property type="entry name" value="Glutaredoxin"/>
    <property type="match status" value="1"/>
</dbReference>
<comment type="similarity">
    <text evidence="1">Belongs to the SCO1/2 family.</text>
</comment>
<sequence>MKQKTLVGVVLALAFVAGIWAAINVAPPESNLGTQAEEATYFQHYPQRRALPSFTLYRGDEGEFTTQDLKDQWTLVFLGYTFCPDVCPTTMASLNQIYPQIQKIDSDYPVRIMFLSVDPKRDTPERLASYKSHFNEEFIAASGGHDQLFPLVRSFGLMYSMPQSTDHESYLVDHSASIILVGPDAEVVGRFKPQATPGKLAVADPKHILSDLPAIIAKK</sequence>
<proteinExistence type="inferred from homology"/>
<dbReference type="PANTHER" id="PTHR12151:SF25">
    <property type="entry name" value="LINALOOL DEHYDRATASE_ISOMERASE DOMAIN-CONTAINING PROTEIN"/>
    <property type="match status" value="1"/>
</dbReference>
<feature type="domain" description="Thioredoxin" evidence="6">
    <location>
        <begin position="45"/>
        <end position="217"/>
    </location>
</feature>
<name>A0A5B7YGS0_9ALTE</name>
<reference evidence="7 8" key="1">
    <citation type="submission" date="2019-04" db="EMBL/GenBank/DDBJ databases">
        <title>Salinimonas iocasae sp. nov., a halophilic bacterium isolated from the outer tube casing of tubeworms in Okinawa Trough.</title>
        <authorList>
            <person name="Zhang H."/>
            <person name="Wang H."/>
            <person name="Li C."/>
        </authorList>
    </citation>
    <scope>NUCLEOTIDE SEQUENCE [LARGE SCALE GENOMIC DNA]</scope>
    <source>
        <strain evidence="7 8">KX18D6</strain>
    </source>
</reference>
<feature type="binding site" evidence="3">
    <location>
        <position position="83"/>
    </location>
    <ligand>
        <name>Cu cation</name>
        <dbReference type="ChEBI" id="CHEBI:23378"/>
    </ligand>
</feature>
<keyword evidence="4" id="KW-1015">Disulfide bond</keyword>
<dbReference type="EMBL" id="CP039852">
    <property type="protein sequence ID" value="QCZ95032.1"/>
    <property type="molecule type" value="Genomic_DNA"/>
</dbReference>
<feature type="chain" id="PRO_5023099432" evidence="5">
    <location>
        <begin position="22"/>
        <end position="219"/>
    </location>
</feature>
<organism evidence="7 8">
    <name type="scientific">Salinimonas iocasae</name>
    <dbReference type="NCBI Taxonomy" id="2572577"/>
    <lineage>
        <taxon>Bacteria</taxon>
        <taxon>Pseudomonadati</taxon>
        <taxon>Pseudomonadota</taxon>
        <taxon>Gammaproteobacteria</taxon>
        <taxon>Alteromonadales</taxon>
        <taxon>Alteromonadaceae</taxon>
        <taxon>Alteromonas/Salinimonas group</taxon>
        <taxon>Salinimonas</taxon>
    </lineage>
</organism>
<dbReference type="InterPro" id="IPR003782">
    <property type="entry name" value="SCO1/SenC"/>
</dbReference>
<dbReference type="PROSITE" id="PS51352">
    <property type="entry name" value="THIOREDOXIN_2"/>
    <property type="match status" value="1"/>
</dbReference>
<evidence type="ECO:0000256" key="3">
    <source>
        <dbReference type="PIRSR" id="PIRSR603782-1"/>
    </source>
</evidence>
<evidence type="ECO:0000313" key="7">
    <source>
        <dbReference type="EMBL" id="QCZ95032.1"/>
    </source>
</evidence>
<evidence type="ECO:0000256" key="2">
    <source>
        <dbReference type="ARBA" id="ARBA00023008"/>
    </source>
</evidence>
<dbReference type="GO" id="GO:0046872">
    <property type="term" value="F:metal ion binding"/>
    <property type="evidence" value="ECO:0007669"/>
    <property type="project" value="UniProtKB-KW"/>
</dbReference>
<dbReference type="RefSeq" id="WP_139757762.1">
    <property type="nucleotide sequence ID" value="NZ_CP039852.1"/>
</dbReference>
<keyword evidence="8" id="KW-1185">Reference proteome</keyword>
<evidence type="ECO:0000256" key="4">
    <source>
        <dbReference type="PIRSR" id="PIRSR603782-2"/>
    </source>
</evidence>
<dbReference type="Pfam" id="PF02630">
    <property type="entry name" value="SCO1-SenC"/>
    <property type="match status" value="1"/>
</dbReference>
<dbReference type="PANTHER" id="PTHR12151">
    <property type="entry name" value="ELECTRON TRANSPORT PROTIN SCO1/SENC FAMILY MEMBER"/>
    <property type="match status" value="1"/>
</dbReference>
<dbReference type="CDD" id="cd02968">
    <property type="entry name" value="SCO"/>
    <property type="match status" value="1"/>
</dbReference>
<evidence type="ECO:0000313" key="8">
    <source>
        <dbReference type="Proteomes" id="UP000304912"/>
    </source>
</evidence>
<keyword evidence="5" id="KW-0732">Signal</keyword>
<feature type="signal peptide" evidence="5">
    <location>
        <begin position="1"/>
        <end position="21"/>
    </location>
</feature>
<dbReference type="InterPro" id="IPR013766">
    <property type="entry name" value="Thioredoxin_domain"/>
</dbReference>
<dbReference type="SUPFAM" id="SSF52833">
    <property type="entry name" value="Thioredoxin-like"/>
    <property type="match status" value="1"/>
</dbReference>